<dbReference type="Proteomes" id="UP000741863">
    <property type="component" value="Unassembled WGS sequence"/>
</dbReference>
<dbReference type="RefSeq" id="WP_204697565.1">
    <property type="nucleotide sequence ID" value="NZ_JAFBEC010000005.1"/>
</dbReference>
<gene>
    <name evidence="1" type="ORF">JOD17_002151</name>
</gene>
<keyword evidence="2" id="KW-1185">Reference proteome</keyword>
<sequence length="90" mass="10083">MEFQADQTVDAEETSTITFKYLEDPEEVEEFSFDSNTGVTVSGASLHGSETFTSGSECSRCMQTPDQPIEVDIHWLTVEGEEFEESFTLD</sequence>
<protein>
    <submittedName>
        <fullName evidence="1">Uncharacterized metal-binding protein YceD (DUF177 family)</fullName>
    </submittedName>
</protein>
<reference evidence="1 2" key="1">
    <citation type="submission" date="2021-01" db="EMBL/GenBank/DDBJ databases">
        <title>Genomic Encyclopedia of Type Strains, Phase IV (KMG-IV): sequencing the most valuable type-strain genomes for metagenomic binning, comparative biology and taxonomic classification.</title>
        <authorList>
            <person name="Goeker M."/>
        </authorList>
    </citation>
    <scope>NUCLEOTIDE SEQUENCE [LARGE SCALE GENOMIC DNA]</scope>
    <source>
        <strain evidence="1 2">DSM 25540</strain>
    </source>
</reference>
<comment type="caution">
    <text evidence="1">The sequence shown here is derived from an EMBL/GenBank/DDBJ whole genome shotgun (WGS) entry which is preliminary data.</text>
</comment>
<dbReference type="EMBL" id="JAFBEC010000005">
    <property type="protein sequence ID" value="MBM7633057.1"/>
    <property type="molecule type" value="Genomic_DNA"/>
</dbReference>
<name>A0ABS2PCQ4_9BACL</name>
<proteinExistence type="predicted"/>
<organism evidence="1 2">
    <name type="scientific">Geomicrobium sediminis</name>
    <dbReference type="NCBI Taxonomy" id="1347788"/>
    <lineage>
        <taxon>Bacteria</taxon>
        <taxon>Bacillati</taxon>
        <taxon>Bacillota</taxon>
        <taxon>Bacilli</taxon>
        <taxon>Bacillales</taxon>
        <taxon>Geomicrobium</taxon>
    </lineage>
</organism>
<evidence type="ECO:0000313" key="1">
    <source>
        <dbReference type="EMBL" id="MBM7633057.1"/>
    </source>
</evidence>
<accession>A0ABS2PCQ4</accession>
<evidence type="ECO:0000313" key="2">
    <source>
        <dbReference type="Proteomes" id="UP000741863"/>
    </source>
</evidence>